<dbReference type="GO" id="GO:0009409">
    <property type="term" value="P:response to cold"/>
    <property type="evidence" value="ECO:0000318"/>
    <property type="project" value="GO_Central"/>
</dbReference>
<evidence type="ECO:0000256" key="4">
    <source>
        <dbReference type="ARBA" id="ARBA00022692"/>
    </source>
</evidence>
<dbReference type="SUPFAM" id="SSF103506">
    <property type="entry name" value="Mitochondrial carrier"/>
    <property type="match status" value="1"/>
</dbReference>
<dbReference type="Proteomes" id="UP000002280">
    <property type="component" value="Chromosome 2"/>
</dbReference>
<evidence type="ECO:0000256" key="11">
    <source>
        <dbReference type="RuleBase" id="RU000488"/>
    </source>
</evidence>
<dbReference type="GO" id="GO:0015078">
    <property type="term" value="F:proton transmembrane transporter activity"/>
    <property type="evidence" value="ECO:0007669"/>
    <property type="project" value="Ensembl"/>
</dbReference>
<proteinExistence type="inferred from homology"/>
<comment type="similarity">
    <text evidence="2 11">Belongs to the mitochondrial carrier (TC 2.A.29) family.</text>
</comment>
<gene>
    <name evidence="12" type="primary">SLC25A27</name>
</gene>
<dbReference type="FunFam" id="1.50.40.10:FF:000062">
    <property type="entry name" value="mitochondrial uncoupling protein 3"/>
    <property type="match status" value="1"/>
</dbReference>
<organism evidence="12 13">
    <name type="scientific">Monodelphis domestica</name>
    <name type="common">Gray short-tailed opossum</name>
    <dbReference type="NCBI Taxonomy" id="13616"/>
    <lineage>
        <taxon>Eukaryota</taxon>
        <taxon>Metazoa</taxon>
        <taxon>Chordata</taxon>
        <taxon>Craniata</taxon>
        <taxon>Vertebrata</taxon>
        <taxon>Euteleostomi</taxon>
        <taxon>Mammalia</taxon>
        <taxon>Metatheria</taxon>
        <taxon>Didelphimorphia</taxon>
        <taxon>Didelphidae</taxon>
        <taxon>Monodelphis</taxon>
    </lineage>
</organism>
<evidence type="ECO:0000256" key="8">
    <source>
        <dbReference type="ARBA" id="ARBA00023128"/>
    </source>
</evidence>
<dbReference type="InParanoid" id="A0A5F8GBV0"/>
<dbReference type="Pfam" id="PF00153">
    <property type="entry name" value="Mito_carr"/>
    <property type="match status" value="3"/>
</dbReference>
<dbReference type="RefSeq" id="XP_001368742.1">
    <property type="nucleotide sequence ID" value="XM_001368705.4"/>
</dbReference>
<dbReference type="STRING" id="13616.ENSMODP00000044786"/>
<dbReference type="AlphaFoldDB" id="A0A5F8GBV0"/>
<dbReference type="GO" id="GO:0042803">
    <property type="term" value="F:protein homodimerization activity"/>
    <property type="evidence" value="ECO:0007669"/>
    <property type="project" value="Ensembl"/>
</dbReference>
<dbReference type="OrthoDB" id="756301at2759"/>
<evidence type="ECO:0000256" key="5">
    <source>
        <dbReference type="ARBA" id="ARBA00022737"/>
    </source>
</evidence>
<keyword evidence="4 10" id="KW-0812">Transmembrane</keyword>
<evidence type="ECO:0000256" key="9">
    <source>
        <dbReference type="ARBA" id="ARBA00023136"/>
    </source>
</evidence>
<evidence type="ECO:0000256" key="10">
    <source>
        <dbReference type="PROSITE-ProRule" id="PRU00282"/>
    </source>
</evidence>
<dbReference type="Bgee" id="ENSMODG00000042004">
    <property type="expression patterns" value="Expressed in liver and 16 other cell types or tissues"/>
</dbReference>
<dbReference type="CTD" id="9481"/>
<evidence type="ECO:0000256" key="2">
    <source>
        <dbReference type="ARBA" id="ARBA00006375"/>
    </source>
</evidence>
<name>A0A5F8GBV0_MONDO</name>
<feature type="repeat" description="Solcar" evidence="10">
    <location>
        <begin position="122"/>
        <end position="214"/>
    </location>
</feature>
<protein>
    <submittedName>
        <fullName evidence="12">Solute carrier family 25 member 27</fullName>
    </submittedName>
</protein>
<dbReference type="KEGG" id="mdo:100014438"/>
<accession>A0A5F8GBV0</accession>
<dbReference type="InterPro" id="IPR023395">
    <property type="entry name" value="MCP_dom_sf"/>
</dbReference>
<keyword evidence="5" id="KW-0677">Repeat</keyword>
<dbReference type="PANTHER" id="PTHR45618">
    <property type="entry name" value="MITOCHONDRIAL DICARBOXYLATE CARRIER-RELATED"/>
    <property type="match status" value="1"/>
</dbReference>
<sequence length="320" mass="36006">MSGQVDEERVLNLAQRWPKTSVFLLSSSASIVAEIATFPLDVTKTRLQMQGEAAFSRFLRVATPYRGMLDTTFGIIREEGFLKLWQGIIPAVYRQIVYTGFRMVVYEYYRDGILEKSEYRRFSLLQTAIGGMLSGAFAQFLSNPADLVKVQLQMEGKRKLQGKALRYRGVHHAFLKILKEGGIVGLWVGWVPNVQRAALVNMGDIATYESVKRFLKSNTSLEDGILIHITGSTCSGLVTSILGTPADVIKSRLMNQPTDKNGKGLLYKSSVDCLIQSVQGEGFLSLYKGFLPSWLRMVPWSLVFWLTYEKIRYMSGVNPF</sequence>
<dbReference type="GO" id="GO:0043524">
    <property type="term" value="P:negative regulation of neuron apoptotic process"/>
    <property type="evidence" value="ECO:0007669"/>
    <property type="project" value="Ensembl"/>
</dbReference>
<reference evidence="12 13" key="1">
    <citation type="journal article" date="2007" name="Nature">
        <title>Genome of the marsupial Monodelphis domestica reveals innovation in non-coding sequences.</title>
        <authorList>
            <person name="Mikkelsen T.S."/>
            <person name="Wakefield M.J."/>
            <person name="Aken B."/>
            <person name="Amemiya C.T."/>
            <person name="Chang J.L."/>
            <person name="Duke S."/>
            <person name="Garber M."/>
            <person name="Gentles A.J."/>
            <person name="Goodstadt L."/>
            <person name="Heger A."/>
            <person name="Jurka J."/>
            <person name="Kamal M."/>
            <person name="Mauceli E."/>
            <person name="Searle S.M."/>
            <person name="Sharpe T."/>
            <person name="Baker M.L."/>
            <person name="Batzer M.A."/>
            <person name="Benos P.V."/>
            <person name="Belov K."/>
            <person name="Clamp M."/>
            <person name="Cook A."/>
            <person name="Cuff J."/>
            <person name="Das R."/>
            <person name="Davidow L."/>
            <person name="Deakin J.E."/>
            <person name="Fazzari M.J."/>
            <person name="Glass J.L."/>
            <person name="Grabherr M."/>
            <person name="Greally J.M."/>
            <person name="Gu W."/>
            <person name="Hore T.A."/>
            <person name="Huttley G.A."/>
            <person name="Kleber M."/>
            <person name="Jirtle R.L."/>
            <person name="Koina E."/>
            <person name="Lee J.T."/>
            <person name="Mahony S."/>
            <person name="Marra M.A."/>
            <person name="Miller R.D."/>
            <person name="Nicholls R.D."/>
            <person name="Oda M."/>
            <person name="Papenfuss A.T."/>
            <person name="Parra Z.E."/>
            <person name="Pollock D.D."/>
            <person name="Ray D.A."/>
            <person name="Schein J.E."/>
            <person name="Speed T.P."/>
            <person name="Thompson K."/>
            <person name="VandeBerg J.L."/>
            <person name="Wade C.M."/>
            <person name="Walker J.A."/>
            <person name="Waters P.D."/>
            <person name="Webber C."/>
            <person name="Weidman J.R."/>
            <person name="Xie X."/>
            <person name="Zody M.C."/>
            <person name="Baldwin J."/>
            <person name="Abdouelleil A."/>
            <person name="Abdulkadir J."/>
            <person name="Abebe A."/>
            <person name="Abera B."/>
            <person name="Abreu J."/>
            <person name="Acer S.C."/>
            <person name="Aftuck L."/>
            <person name="Alexander A."/>
            <person name="An P."/>
            <person name="Anderson E."/>
            <person name="Anderson S."/>
            <person name="Arachi H."/>
            <person name="Azer M."/>
            <person name="Bachantsang P."/>
            <person name="Barry A."/>
            <person name="Bayul T."/>
            <person name="Berlin A."/>
            <person name="Bessette D."/>
            <person name="Bloom T."/>
            <person name="Bloom T."/>
            <person name="Boguslavskiy L."/>
            <person name="Bonnet C."/>
            <person name="Boukhgalter B."/>
            <person name="Bourzgui I."/>
            <person name="Brown A."/>
            <person name="Cahill P."/>
            <person name="Channer S."/>
            <person name="Cheshatsang Y."/>
            <person name="Chuda L."/>
            <person name="Citroen M."/>
            <person name="Collymore A."/>
            <person name="Cooke P."/>
            <person name="Costello M."/>
            <person name="D'Aco K."/>
            <person name="Daza R."/>
            <person name="De Haan G."/>
            <person name="DeGray S."/>
            <person name="DeMaso C."/>
            <person name="Dhargay N."/>
            <person name="Dooley K."/>
            <person name="Dooley E."/>
            <person name="Doricent M."/>
            <person name="Dorje P."/>
            <person name="Dorjee K."/>
            <person name="Dupes A."/>
            <person name="Elong R."/>
            <person name="Falk J."/>
            <person name="Farina A."/>
            <person name="Faro S."/>
            <person name="Ferguson D."/>
            <person name="Fisher S."/>
            <person name="Foley C.D."/>
            <person name="Franke A."/>
            <person name="Friedrich D."/>
            <person name="Gadbois L."/>
            <person name="Gearin G."/>
            <person name="Gearin C.R."/>
            <person name="Giannoukos G."/>
            <person name="Goode T."/>
            <person name="Graham J."/>
            <person name="Grandbois E."/>
            <person name="Grewal S."/>
            <person name="Gyaltsen K."/>
            <person name="Hafez N."/>
            <person name="Hagos B."/>
            <person name="Hall J."/>
            <person name="Henson C."/>
            <person name="Hollinger A."/>
            <person name="Honan T."/>
            <person name="Huard M.D."/>
            <person name="Hughes L."/>
            <person name="Hurhula B."/>
            <person name="Husby M.E."/>
            <person name="Kamat A."/>
            <person name="Kanga B."/>
            <person name="Kashin S."/>
            <person name="Khazanovich D."/>
            <person name="Kisner P."/>
            <person name="Lance K."/>
            <person name="Lara M."/>
            <person name="Lee W."/>
            <person name="Lennon N."/>
            <person name="Letendre F."/>
            <person name="LeVine R."/>
            <person name="Lipovsky A."/>
            <person name="Liu X."/>
            <person name="Liu J."/>
            <person name="Liu S."/>
            <person name="Lokyitsang T."/>
            <person name="Lokyitsang Y."/>
            <person name="Lubonja R."/>
            <person name="Lui A."/>
            <person name="MacDonald P."/>
            <person name="Magnisalis V."/>
            <person name="Maru K."/>
            <person name="Matthews C."/>
            <person name="McCusker W."/>
            <person name="McDonough S."/>
            <person name="Mehta T."/>
            <person name="Meldrim J."/>
            <person name="Meneus L."/>
            <person name="Mihai O."/>
            <person name="Mihalev A."/>
            <person name="Mihova T."/>
            <person name="Mittelman R."/>
            <person name="Mlenga V."/>
            <person name="Montmayeur A."/>
            <person name="Mulrain L."/>
            <person name="Navidi A."/>
            <person name="Naylor J."/>
            <person name="Negash T."/>
            <person name="Nguyen T."/>
            <person name="Nguyen N."/>
            <person name="Nicol R."/>
            <person name="Norbu C."/>
            <person name="Norbu N."/>
            <person name="Novod N."/>
            <person name="O'Neill B."/>
            <person name="Osman S."/>
            <person name="Markiewicz E."/>
            <person name="Oyono O.L."/>
            <person name="Patti C."/>
            <person name="Phunkhang P."/>
            <person name="Pierre F."/>
            <person name="Priest M."/>
            <person name="Raghuraman S."/>
            <person name="Rege F."/>
            <person name="Reyes R."/>
            <person name="Rise C."/>
            <person name="Rogov P."/>
            <person name="Ross K."/>
            <person name="Ryan E."/>
            <person name="Settipalli S."/>
            <person name="Shea T."/>
            <person name="Sherpa N."/>
            <person name="Shi L."/>
            <person name="Shih D."/>
            <person name="Sparrow T."/>
            <person name="Spaulding J."/>
            <person name="Stalker J."/>
            <person name="Stange-Thomann N."/>
            <person name="Stavropoulos S."/>
            <person name="Stone C."/>
            <person name="Strader C."/>
            <person name="Tesfaye S."/>
            <person name="Thomson T."/>
            <person name="Thoulutsang Y."/>
            <person name="Thoulutsang D."/>
            <person name="Topham K."/>
            <person name="Topping I."/>
            <person name="Tsamla T."/>
            <person name="Vassiliev H."/>
            <person name="Vo A."/>
            <person name="Wangchuk T."/>
            <person name="Wangdi T."/>
            <person name="Weiand M."/>
            <person name="Wilkinson J."/>
            <person name="Wilson A."/>
            <person name="Yadav S."/>
            <person name="Young G."/>
            <person name="Yu Q."/>
            <person name="Zembek L."/>
            <person name="Zhong D."/>
            <person name="Zimmer A."/>
            <person name="Zwirko Z."/>
            <person name="Jaffe D.B."/>
            <person name="Alvarez P."/>
            <person name="Brockman W."/>
            <person name="Butler J."/>
            <person name="Chin C."/>
            <person name="Gnerre S."/>
            <person name="MacCallum I."/>
            <person name="Graves J.A."/>
            <person name="Ponting C.P."/>
            <person name="Breen M."/>
            <person name="Samollow P.B."/>
            <person name="Lander E.S."/>
            <person name="Lindblad-Toh K."/>
        </authorList>
    </citation>
    <scope>NUCLEOTIDE SEQUENCE [LARGE SCALE GENOMIC DNA]</scope>
</reference>
<evidence type="ECO:0000256" key="7">
    <source>
        <dbReference type="ARBA" id="ARBA00022989"/>
    </source>
</evidence>
<dbReference type="Ensembl" id="ENSMODT00000070880.1">
    <property type="protein sequence ID" value="ENSMODP00000044786.1"/>
    <property type="gene ID" value="ENSMODG00000042004.1"/>
</dbReference>
<keyword evidence="13" id="KW-1185">Reference proteome</keyword>
<keyword evidence="9 10" id="KW-0472">Membrane</keyword>
<dbReference type="PROSITE" id="PS50920">
    <property type="entry name" value="SOLCAR"/>
    <property type="match status" value="3"/>
</dbReference>
<dbReference type="FunCoup" id="A0A5F8GBV0">
    <property type="interactions" value="749"/>
</dbReference>
<keyword evidence="7" id="KW-1133">Transmembrane helix</keyword>
<dbReference type="OMA" id="FPFWKAV"/>
<dbReference type="InterPro" id="IPR018108">
    <property type="entry name" value="MCP_transmembrane"/>
</dbReference>
<evidence type="ECO:0000313" key="13">
    <source>
        <dbReference type="Proteomes" id="UP000002280"/>
    </source>
</evidence>
<dbReference type="Gene3D" id="1.50.40.10">
    <property type="entry name" value="Mitochondrial carrier domain"/>
    <property type="match status" value="1"/>
</dbReference>
<evidence type="ECO:0000256" key="3">
    <source>
        <dbReference type="ARBA" id="ARBA00022448"/>
    </source>
</evidence>
<evidence type="ECO:0000256" key="6">
    <source>
        <dbReference type="ARBA" id="ARBA00022792"/>
    </source>
</evidence>
<keyword evidence="3 11" id="KW-0813">Transport</keyword>
<comment type="subcellular location">
    <subcellularLocation>
        <location evidence="1">Mitochondrion inner membrane</location>
        <topology evidence="1">Multi-pass membrane protein</topology>
    </subcellularLocation>
</comment>
<evidence type="ECO:0000256" key="1">
    <source>
        <dbReference type="ARBA" id="ARBA00004448"/>
    </source>
</evidence>
<dbReference type="GeneTree" id="ENSGT00940000160098"/>
<reference evidence="12" key="2">
    <citation type="submission" date="2025-08" db="UniProtKB">
        <authorList>
            <consortium name="Ensembl"/>
        </authorList>
    </citation>
    <scope>IDENTIFICATION</scope>
</reference>
<dbReference type="GeneID" id="100014438"/>
<dbReference type="InterPro" id="IPR050391">
    <property type="entry name" value="Mito_Metabolite_Transporter"/>
</dbReference>
<reference evidence="12" key="3">
    <citation type="submission" date="2025-09" db="UniProtKB">
        <authorList>
            <consortium name="Ensembl"/>
        </authorList>
    </citation>
    <scope>IDENTIFICATION</scope>
</reference>
<dbReference type="GO" id="GO:0015108">
    <property type="term" value="F:chloride transmembrane transporter activity"/>
    <property type="evidence" value="ECO:0007669"/>
    <property type="project" value="Ensembl"/>
</dbReference>
<feature type="repeat" description="Solcar" evidence="10">
    <location>
        <begin position="223"/>
        <end position="314"/>
    </location>
</feature>
<dbReference type="GO" id="GO:0022857">
    <property type="term" value="F:transmembrane transporter activity"/>
    <property type="evidence" value="ECO:0000318"/>
    <property type="project" value="GO_Central"/>
</dbReference>
<evidence type="ECO:0000313" key="12">
    <source>
        <dbReference type="Ensembl" id="ENSMODP00000044786.1"/>
    </source>
</evidence>
<feature type="repeat" description="Solcar" evidence="10">
    <location>
        <begin position="21"/>
        <end position="112"/>
    </location>
</feature>
<keyword evidence="8" id="KW-0496">Mitochondrion</keyword>
<dbReference type="GO" id="GO:0005743">
    <property type="term" value="C:mitochondrial inner membrane"/>
    <property type="evidence" value="ECO:0007669"/>
    <property type="project" value="UniProtKB-SubCell"/>
</dbReference>
<keyword evidence="6" id="KW-0999">Mitochondrion inner membrane</keyword>